<dbReference type="PANTHER" id="PTHR12526">
    <property type="entry name" value="GLYCOSYLTRANSFERASE"/>
    <property type="match status" value="1"/>
</dbReference>
<dbReference type="Gene3D" id="3.40.50.2000">
    <property type="entry name" value="Glycogen Phosphorylase B"/>
    <property type="match status" value="2"/>
</dbReference>
<keyword evidence="4" id="KW-1185">Reference proteome</keyword>
<evidence type="ECO:0000259" key="1">
    <source>
        <dbReference type="Pfam" id="PF00534"/>
    </source>
</evidence>
<organism evidence="3 4">
    <name type="scientific">Natronoflexus pectinivorans</name>
    <dbReference type="NCBI Taxonomy" id="682526"/>
    <lineage>
        <taxon>Bacteria</taxon>
        <taxon>Pseudomonadati</taxon>
        <taxon>Bacteroidota</taxon>
        <taxon>Bacteroidia</taxon>
        <taxon>Marinilabiliales</taxon>
        <taxon>Marinilabiliaceae</taxon>
        <taxon>Natronoflexus</taxon>
    </lineage>
</organism>
<dbReference type="InterPro" id="IPR028098">
    <property type="entry name" value="Glyco_trans_4-like_N"/>
</dbReference>
<dbReference type="GO" id="GO:0016757">
    <property type="term" value="F:glycosyltransferase activity"/>
    <property type="evidence" value="ECO:0007669"/>
    <property type="project" value="InterPro"/>
</dbReference>
<sequence>MLKLAYLTHSNTSNSETFIADLINGLNLNQDIELTFISGNSISVKTDASYPIINAGFSDCKPSLKNRIYRISQLRNKGEQNLLNFEKWLAQKQLRKCKLPSFDIAFIEYATTAVLIAGYLEANRIPFIVHVHGYDITSATNNVAYKKDLEKLFAKAKYFIAASNYIKRRLILLGCDEEKIKVIHLGVSGENIYPQVWKEKTQKPPSIIFLGRLTEKKHPVALLHAFKIVRNQIPDATLSIIGDGYLKEIVLNTIVELNLKECVTIHGALSREESFPLLNNHWIYAQHSVTATSGDTEGFAISMAEAALHGLPVVSTIHNGIVENVIESKTGYLVPEYDYEAMAQKIIYLIQNPKIAEQMGKAGREHILKLCEPGKRVEKIKTLLFEAAKKQQ</sequence>
<dbReference type="EMBL" id="SLWK01000011">
    <property type="protein sequence ID" value="TCO06899.1"/>
    <property type="molecule type" value="Genomic_DNA"/>
</dbReference>
<accession>A0A4R2GHZ3</accession>
<evidence type="ECO:0000313" key="4">
    <source>
        <dbReference type="Proteomes" id="UP000295221"/>
    </source>
</evidence>
<comment type="caution">
    <text evidence="3">The sequence shown here is derived from an EMBL/GenBank/DDBJ whole genome shotgun (WGS) entry which is preliminary data.</text>
</comment>
<dbReference type="Proteomes" id="UP000295221">
    <property type="component" value="Unassembled WGS sequence"/>
</dbReference>
<dbReference type="SUPFAM" id="SSF53756">
    <property type="entry name" value="UDP-Glycosyltransferase/glycogen phosphorylase"/>
    <property type="match status" value="1"/>
</dbReference>
<reference evidence="3 4" key="1">
    <citation type="submission" date="2019-03" db="EMBL/GenBank/DDBJ databases">
        <title>Genomic Encyclopedia of Type Strains, Phase IV (KMG-IV): sequencing the most valuable type-strain genomes for metagenomic binning, comparative biology and taxonomic classification.</title>
        <authorList>
            <person name="Goeker M."/>
        </authorList>
    </citation>
    <scope>NUCLEOTIDE SEQUENCE [LARGE SCALE GENOMIC DNA]</scope>
    <source>
        <strain evidence="3 4">DSM 24179</strain>
    </source>
</reference>
<feature type="domain" description="Glycosyl transferase family 1" evidence="1">
    <location>
        <begin position="200"/>
        <end position="365"/>
    </location>
</feature>
<evidence type="ECO:0000259" key="2">
    <source>
        <dbReference type="Pfam" id="PF13439"/>
    </source>
</evidence>
<keyword evidence="3" id="KW-0808">Transferase</keyword>
<dbReference type="Pfam" id="PF00534">
    <property type="entry name" value="Glycos_transf_1"/>
    <property type="match status" value="1"/>
</dbReference>
<protein>
    <submittedName>
        <fullName evidence="3">Glycosyltransferase involved in cell wall biosynthesis</fullName>
    </submittedName>
</protein>
<dbReference type="InterPro" id="IPR001296">
    <property type="entry name" value="Glyco_trans_1"/>
</dbReference>
<evidence type="ECO:0000313" key="3">
    <source>
        <dbReference type="EMBL" id="TCO06899.1"/>
    </source>
</evidence>
<feature type="domain" description="Glycosyltransferase subfamily 4-like N-terminal" evidence="2">
    <location>
        <begin position="87"/>
        <end position="187"/>
    </location>
</feature>
<gene>
    <name evidence="3" type="ORF">EV194_11115</name>
</gene>
<proteinExistence type="predicted"/>
<dbReference type="AlphaFoldDB" id="A0A4R2GHZ3"/>
<dbReference type="Pfam" id="PF13439">
    <property type="entry name" value="Glyco_transf_4"/>
    <property type="match status" value="1"/>
</dbReference>
<dbReference type="OrthoDB" id="7560678at2"/>
<dbReference type="RefSeq" id="WP_132434495.1">
    <property type="nucleotide sequence ID" value="NZ_SLWK01000011.1"/>
</dbReference>
<name>A0A4R2GHZ3_9BACT</name>